<accession>A0A401TNM3</accession>
<dbReference type="EMBL" id="BEZZ01128601">
    <property type="protein sequence ID" value="GCC44212.1"/>
    <property type="molecule type" value="Genomic_DNA"/>
</dbReference>
<dbReference type="AlphaFoldDB" id="A0A401TNM3"/>
<sequence>MGIGGRAKARVTNQDAILGSAGGYIRQPIGSGLPHNHRARQLRAPPIRLRG</sequence>
<feature type="region of interest" description="Disordered" evidence="1">
    <location>
        <begin position="27"/>
        <end position="51"/>
    </location>
</feature>
<gene>
    <name evidence="2" type="ORF">chiPu_0028301</name>
</gene>
<evidence type="ECO:0000313" key="3">
    <source>
        <dbReference type="Proteomes" id="UP000287033"/>
    </source>
</evidence>
<reference evidence="2 3" key="1">
    <citation type="journal article" date="2018" name="Nat. Ecol. Evol.">
        <title>Shark genomes provide insights into elasmobranch evolution and the origin of vertebrates.</title>
        <authorList>
            <person name="Hara Y"/>
            <person name="Yamaguchi K"/>
            <person name="Onimaru K"/>
            <person name="Kadota M"/>
            <person name="Koyanagi M"/>
            <person name="Keeley SD"/>
            <person name="Tatsumi K"/>
            <person name="Tanaka K"/>
            <person name="Motone F"/>
            <person name="Kageyama Y"/>
            <person name="Nozu R"/>
            <person name="Adachi N"/>
            <person name="Nishimura O"/>
            <person name="Nakagawa R"/>
            <person name="Tanegashima C"/>
            <person name="Kiyatake I"/>
            <person name="Matsumoto R"/>
            <person name="Murakumo K"/>
            <person name="Nishida K"/>
            <person name="Terakita A"/>
            <person name="Kuratani S"/>
            <person name="Sato K"/>
            <person name="Hyodo S Kuraku.S."/>
        </authorList>
    </citation>
    <scope>NUCLEOTIDE SEQUENCE [LARGE SCALE GENOMIC DNA]</scope>
</reference>
<evidence type="ECO:0000313" key="2">
    <source>
        <dbReference type="EMBL" id="GCC44212.1"/>
    </source>
</evidence>
<evidence type="ECO:0000256" key="1">
    <source>
        <dbReference type="SAM" id="MobiDB-lite"/>
    </source>
</evidence>
<keyword evidence="3" id="KW-1185">Reference proteome</keyword>
<dbReference type="Proteomes" id="UP000287033">
    <property type="component" value="Unassembled WGS sequence"/>
</dbReference>
<proteinExistence type="predicted"/>
<feature type="non-terminal residue" evidence="2">
    <location>
        <position position="51"/>
    </location>
</feature>
<protein>
    <submittedName>
        <fullName evidence="2">Uncharacterized protein</fullName>
    </submittedName>
</protein>
<comment type="caution">
    <text evidence="2">The sequence shown here is derived from an EMBL/GenBank/DDBJ whole genome shotgun (WGS) entry which is preliminary data.</text>
</comment>
<organism evidence="2 3">
    <name type="scientific">Chiloscyllium punctatum</name>
    <name type="common">Brownbanded bambooshark</name>
    <name type="synonym">Hemiscyllium punctatum</name>
    <dbReference type="NCBI Taxonomy" id="137246"/>
    <lineage>
        <taxon>Eukaryota</taxon>
        <taxon>Metazoa</taxon>
        <taxon>Chordata</taxon>
        <taxon>Craniata</taxon>
        <taxon>Vertebrata</taxon>
        <taxon>Chondrichthyes</taxon>
        <taxon>Elasmobranchii</taxon>
        <taxon>Galeomorphii</taxon>
        <taxon>Galeoidea</taxon>
        <taxon>Orectolobiformes</taxon>
        <taxon>Hemiscylliidae</taxon>
        <taxon>Chiloscyllium</taxon>
    </lineage>
</organism>
<name>A0A401TNM3_CHIPU</name>